<comment type="caution">
    <text evidence="2">The sequence shown here is derived from an EMBL/GenBank/DDBJ whole genome shotgun (WGS) entry which is preliminary data.</text>
</comment>
<gene>
    <name evidence="2" type="ORF">BDP27DRAFT_916812</name>
</gene>
<feature type="signal peptide" evidence="1">
    <location>
        <begin position="1"/>
        <end position="24"/>
    </location>
</feature>
<evidence type="ECO:0000313" key="2">
    <source>
        <dbReference type="EMBL" id="KAF9028312.1"/>
    </source>
</evidence>
<organism evidence="2 3">
    <name type="scientific">Rhodocollybia butyracea</name>
    <dbReference type="NCBI Taxonomy" id="206335"/>
    <lineage>
        <taxon>Eukaryota</taxon>
        <taxon>Fungi</taxon>
        <taxon>Dikarya</taxon>
        <taxon>Basidiomycota</taxon>
        <taxon>Agaricomycotina</taxon>
        <taxon>Agaricomycetes</taxon>
        <taxon>Agaricomycetidae</taxon>
        <taxon>Agaricales</taxon>
        <taxon>Marasmiineae</taxon>
        <taxon>Omphalotaceae</taxon>
        <taxon>Rhodocollybia</taxon>
    </lineage>
</organism>
<keyword evidence="1" id="KW-0732">Signal</keyword>
<reference evidence="2" key="1">
    <citation type="submission" date="2020-11" db="EMBL/GenBank/DDBJ databases">
        <authorList>
            <consortium name="DOE Joint Genome Institute"/>
            <person name="Ahrendt S."/>
            <person name="Riley R."/>
            <person name="Andreopoulos W."/>
            <person name="Labutti K."/>
            <person name="Pangilinan J."/>
            <person name="Ruiz-Duenas F.J."/>
            <person name="Barrasa J.M."/>
            <person name="Sanchez-Garcia M."/>
            <person name="Camarero S."/>
            <person name="Miyauchi S."/>
            <person name="Serrano A."/>
            <person name="Linde D."/>
            <person name="Babiker R."/>
            <person name="Drula E."/>
            <person name="Ayuso-Fernandez I."/>
            <person name="Pacheco R."/>
            <person name="Padilla G."/>
            <person name="Ferreira P."/>
            <person name="Barriuso J."/>
            <person name="Kellner H."/>
            <person name="Castanera R."/>
            <person name="Alfaro M."/>
            <person name="Ramirez L."/>
            <person name="Pisabarro A.G."/>
            <person name="Kuo A."/>
            <person name="Tritt A."/>
            <person name="Lipzen A."/>
            <person name="He G."/>
            <person name="Yan M."/>
            <person name="Ng V."/>
            <person name="Cullen D."/>
            <person name="Martin F."/>
            <person name="Rosso M.-N."/>
            <person name="Henrissat B."/>
            <person name="Hibbett D."/>
            <person name="Martinez A.T."/>
            <person name="Grigoriev I.V."/>
        </authorList>
    </citation>
    <scope>NUCLEOTIDE SEQUENCE</scope>
    <source>
        <strain evidence="2">AH 40177</strain>
    </source>
</reference>
<evidence type="ECO:0000256" key="1">
    <source>
        <dbReference type="SAM" id="SignalP"/>
    </source>
</evidence>
<feature type="chain" id="PRO_5040172502" evidence="1">
    <location>
        <begin position="25"/>
        <end position="109"/>
    </location>
</feature>
<name>A0A9P5TUX3_9AGAR</name>
<protein>
    <submittedName>
        <fullName evidence="2">Uncharacterized protein</fullName>
    </submittedName>
</protein>
<keyword evidence="3" id="KW-1185">Reference proteome</keyword>
<accession>A0A9P5TUX3</accession>
<evidence type="ECO:0000313" key="3">
    <source>
        <dbReference type="Proteomes" id="UP000772434"/>
    </source>
</evidence>
<dbReference type="AlphaFoldDB" id="A0A9P5TUX3"/>
<dbReference type="EMBL" id="JADNRY010000738">
    <property type="protein sequence ID" value="KAF9028312.1"/>
    <property type="molecule type" value="Genomic_DNA"/>
</dbReference>
<sequence length="109" mass="11962">MAILVLKLALSFAVPNESWQVCNGSKISSKPWNSKAIFMHTDSSTVRSTLQVKTQNNQTVILFVRISQQSDMGALQGIKELESLLGIVAASKGTYRSIPLLPIQWCNLA</sequence>
<proteinExistence type="predicted"/>
<dbReference type="Proteomes" id="UP000772434">
    <property type="component" value="Unassembled WGS sequence"/>
</dbReference>